<feature type="domain" description="Solute-binding protein family 5" evidence="7">
    <location>
        <begin position="89"/>
        <end position="482"/>
    </location>
</feature>
<protein>
    <submittedName>
        <fullName evidence="8">Oligopeptide ABC transporter substrate binding protein</fullName>
    </submittedName>
</protein>
<dbReference type="GO" id="GO:0015833">
    <property type="term" value="P:peptide transport"/>
    <property type="evidence" value="ECO:0007669"/>
    <property type="project" value="UniProtKB-KW"/>
</dbReference>
<dbReference type="PANTHER" id="PTHR30290">
    <property type="entry name" value="PERIPLASMIC BINDING COMPONENT OF ABC TRANSPORTER"/>
    <property type="match status" value="1"/>
</dbReference>
<evidence type="ECO:0000256" key="5">
    <source>
        <dbReference type="ARBA" id="ARBA00022856"/>
    </source>
</evidence>
<sequence length="561" mass="61801">MKMKQSVNQLTKSRPFKLGLTSTALASLLLLAACGSKNADAATSKNITVSIPSQLMTLDPTQASDTTSGEVLNNVEEGLLTVGKNNKKVPGLATKWTESKDGLTYTFTLRHDANWNDGKPVTAQDFVYGWRRTVDPATKSVNGYRYSGIVNADAVMAGKKKPETLGVSAQGKYQFTVKLEHPMATFLTLMSNAEFLPQEQSAVEKYGKAYGTNAKKMSYDGPYTVKSWNGTNDTWTLVKNNHYWNKNNIHLNNVNYQVVKTTTTGLTLYKSGKLDQTEISGTQVKQQKNDKAFKQVLSGIGTYVVTNEKSPSSALLKKAFNNIYIRKALSLSVDRDTYTQKTAADGSESALGFVSRNLGKSPKDGSDFAKDAYVKNTADSGVAYNLKLAKEYWAKGLKQLGVSSLSFTFTVDEDDSWDTISQYLQQTWSQNLKGCHVTLQKVPKTTRVKKLLGSDFDVILTSWSADYDPTTFLDMMTTGNSYNFGGWSSSEYDSLMKTANTTANMQTRWDAMVKAEKLLMKAQGVIPLYQNATNYMRNPKLTGVINNAAGGEPGWRGVDLK</sequence>
<dbReference type="EMBL" id="AZEU01000112">
    <property type="protein sequence ID" value="KRL46160.1"/>
    <property type="molecule type" value="Genomic_DNA"/>
</dbReference>
<dbReference type="FunFam" id="3.90.76.10:FF:000001">
    <property type="entry name" value="Oligopeptide ABC transporter substrate-binding protein"/>
    <property type="match status" value="1"/>
</dbReference>
<dbReference type="SUPFAM" id="SSF53850">
    <property type="entry name" value="Periplasmic binding protein-like II"/>
    <property type="match status" value="1"/>
</dbReference>
<proteinExistence type="inferred from homology"/>
<dbReference type="CDD" id="cd08504">
    <property type="entry name" value="PBP2_OppA"/>
    <property type="match status" value="1"/>
</dbReference>
<feature type="chain" id="PRO_5006409480" evidence="6">
    <location>
        <begin position="42"/>
        <end position="561"/>
    </location>
</feature>
<accession>A0A0R1QN17</accession>
<keyword evidence="5" id="KW-0653">Protein transport</keyword>
<comment type="caution">
    <text evidence="8">The sequence shown here is derived from an EMBL/GenBank/DDBJ whole genome shotgun (WGS) entry which is preliminary data.</text>
</comment>
<evidence type="ECO:0000259" key="7">
    <source>
        <dbReference type="Pfam" id="PF00496"/>
    </source>
</evidence>
<dbReference type="GO" id="GO:1904680">
    <property type="term" value="F:peptide transmembrane transporter activity"/>
    <property type="evidence" value="ECO:0007669"/>
    <property type="project" value="TreeGrafter"/>
</dbReference>
<organism evidence="8 9">
    <name type="scientific">Lacticaseibacillus manihotivorans DSM 13343 = JCM 12514</name>
    <dbReference type="NCBI Taxonomy" id="1423769"/>
    <lineage>
        <taxon>Bacteria</taxon>
        <taxon>Bacillati</taxon>
        <taxon>Bacillota</taxon>
        <taxon>Bacilli</taxon>
        <taxon>Lactobacillales</taxon>
        <taxon>Lactobacillaceae</taxon>
        <taxon>Lacticaseibacillus</taxon>
    </lineage>
</organism>
<keyword evidence="9" id="KW-1185">Reference proteome</keyword>
<dbReference type="OrthoDB" id="403896at2"/>
<feature type="signal peptide" evidence="6">
    <location>
        <begin position="1"/>
        <end position="41"/>
    </location>
</feature>
<evidence type="ECO:0000256" key="3">
    <source>
        <dbReference type="ARBA" id="ARBA00022448"/>
    </source>
</evidence>
<evidence type="ECO:0000256" key="4">
    <source>
        <dbReference type="ARBA" id="ARBA00022729"/>
    </source>
</evidence>
<dbReference type="PATRIC" id="fig|1423769.4.peg.521"/>
<evidence type="ECO:0000256" key="6">
    <source>
        <dbReference type="SAM" id="SignalP"/>
    </source>
</evidence>
<keyword evidence="5" id="KW-0571">Peptide transport</keyword>
<dbReference type="AlphaFoldDB" id="A0A0R1QN17"/>
<dbReference type="Pfam" id="PF00496">
    <property type="entry name" value="SBP_bac_5"/>
    <property type="match status" value="1"/>
</dbReference>
<dbReference type="PIRSF" id="PIRSF002741">
    <property type="entry name" value="MppA"/>
    <property type="match status" value="1"/>
</dbReference>
<keyword evidence="4 6" id="KW-0732">Signal</keyword>
<dbReference type="InterPro" id="IPR030678">
    <property type="entry name" value="Peptide/Ni-bd"/>
</dbReference>
<dbReference type="PANTHER" id="PTHR30290:SF10">
    <property type="entry name" value="PERIPLASMIC OLIGOPEPTIDE-BINDING PROTEIN-RELATED"/>
    <property type="match status" value="1"/>
</dbReference>
<evidence type="ECO:0000256" key="1">
    <source>
        <dbReference type="ARBA" id="ARBA00004193"/>
    </source>
</evidence>
<dbReference type="PROSITE" id="PS51257">
    <property type="entry name" value="PROKAR_LIPOPROTEIN"/>
    <property type="match status" value="1"/>
</dbReference>
<dbReference type="InterPro" id="IPR000914">
    <property type="entry name" value="SBP_5_dom"/>
</dbReference>
<name>A0A0R1QN17_9LACO</name>
<comment type="similarity">
    <text evidence="2">Belongs to the bacterial solute-binding protein 5 family.</text>
</comment>
<reference evidence="8 9" key="1">
    <citation type="journal article" date="2015" name="Genome Announc.">
        <title>Expanding the biotechnology potential of lactobacilli through comparative genomics of 213 strains and associated genera.</title>
        <authorList>
            <person name="Sun Z."/>
            <person name="Harris H.M."/>
            <person name="McCann A."/>
            <person name="Guo C."/>
            <person name="Argimon S."/>
            <person name="Zhang W."/>
            <person name="Yang X."/>
            <person name="Jeffery I.B."/>
            <person name="Cooney J.C."/>
            <person name="Kagawa T.F."/>
            <person name="Liu W."/>
            <person name="Song Y."/>
            <person name="Salvetti E."/>
            <person name="Wrobel A."/>
            <person name="Rasinkangas P."/>
            <person name="Parkhill J."/>
            <person name="Rea M.C."/>
            <person name="O'Sullivan O."/>
            <person name="Ritari J."/>
            <person name="Douillard F.P."/>
            <person name="Paul Ross R."/>
            <person name="Yang R."/>
            <person name="Briner A.E."/>
            <person name="Felis G.E."/>
            <person name="de Vos W.M."/>
            <person name="Barrangou R."/>
            <person name="Klaenhammer T.R."/>
            <person name="Caufield P.W."/>
            <person name="Cui Y."/>
            <person name="Zhang H."/>
            <person name="O'Toole P.W."/>
        </authorList>
    </citation>
    <scope>NUCLEOTIDE SEQUENCE [LARGE SCALE GENOMIC DNA]</scope>
    <source>
        <strain evidence="8 9">DSM 13343</strain>
    </source>
</reference>
<dbReference type="Gene3D" id="3.90.76.10">
    <property type="entry name" value="Dipeptide-binding Protein, Domain 1"/>
    <property type="match status" value="1"/>
</dbReference>
<dbReference type="InterPro" id="IPR039424">
    <property type="entry name" value="SBP_5"/>
</dbReference>
<dbReference type="Proteomes" id="UP000051790">
    <property type="component" value="Unassembled WGS sequence"/>
</dbReference>
<comment type="subcellular location">
    <subcellularLocation>
        <location evidence="1">Cell membrane</location>
        <topology evidence="1">Lipid-anchor</topology>
    </subcellularLocation>
</comment>
<evidence type="ECO:0000256" key="2">
    <source>
        <dbReference type="ARBA" id="ARBA00005695"/>
    </source>
</evidence>
<dbReference type="Gene3D" id="3.10.105.10">
    <property type="entry name" value="Dipeptide-binding Protein, Domain 3"/>
    <property type="match status" value="1"/>
</dbReference>
<dbReference type="InterPro" id="IPR023765">
    <property type="entry name" value="SBP_5_CS"/>
</dbReference>
<gene>
    <name evidence="8" type="ORF">FD01_GL000489</name>
</gene>
<dbReference type="Gene3D" id="3.40.190.10">
    <property type="entry name" value="Periplasmic binding protein-like II"/>
    <property type="match status" value="1"/>
</dbReference>
<dbReference type="PROSITE" id="PS01040">
    <property type="entry name" value="SBP_BACTERIAL_5"/>
    <property type="match status" value="1"/>
</dbReference>
<evidence type="ECO:0000313" key="8">
    <source>
        <dbReference type="EMBL" id="KRL46160.1"/>
    </source>
</evidence>
<dbReference type="GO" id="GO:0042597">
    <property type="term" value="C:periplasmic space"/>
    <property type="evidence" value="ECO:0007669"/>
    <property type="project" value="UniProtKB-ARBA"/>
</dbReference>
<evidence type="ECO:0000313" key="9">
    <source>
        <dbReference type="Proteomes" id="UP000051790"/>
    </source>
</evidence>
<dbReference type="GO" id="GO:0043190">
    <property type="term" value="C:ATP-binding cassette (ABC) transporter complex"/>
    <property type="evidence" value="ECO:0007669"/>
    <property type="project" value="InterPro"/>
</dbReference>
<keyword evidence="3" id="KW-0813">Transport</keyword>